<dbReference type="EMBL" id="BMSL01000040">
    <property type="protein sequence ID" value="GGS69631.1"/>
    <property type="molecule type" value="Genomic_DNA"/>
</dbReference>
<reference evidence="1" key="1">
    <citation type="journal article" date="2014" name="Int. J. Syst. Evol. Microbiol.">
        <title>Complete genome sequence of Corynebacterium casei LMG S-19264T (=DSM 44701T), isolated from a smear-ripened cheese.</title>
        <authorList>
            <consortium name="US DOE Joint Genome Institute (JGI-PGF)"/>
            <person name="Walter F."/>
            <person name="Albersmeier A."/>
            <person name="Kalinowski J."/>
            <person name="Ruckert C."/>
        </authorList>
    </citation>
    <scope>NUCLEOTIDE SEQUENCE</scope>
    <source>
        <strain evidence="1">JCM 4234</strain>
    </source>
</reference>
<proteinExistence type="predicted"/>
<gene>
    <name evidence="1" type="ORF">GCM10010238_67690</name>
</gene>
<dbReference type="Proteomes" id="UP000653493">
    <property type="component" value="Unassembled WGS sequence"/>
</dbReference>
<keyword evidence="2" id="KW-1185">Reference proteome</keyword>
<evidence type="ECO:0000313" key="1">
    <source>
        <dbReference type="EMBL" id="GGS69631.1"/>
    </source>
</evidence>
<comment type="caution">
    <text evidence="1">The sequence shown here is derived from an EMBL/GenBank/DDBJ whole genome shotgun (WGS) entry which is preliminary data.</text>
</comment>
<accession>A0A918LL81</accession>
<reference evidence="1" key="2">
    <citation type="submission" date="2020-09" db="EMBL/GenBank/DDBJ databases">
        <authorList>
            <person name="Sun Q."/>
            <person name="Ohkuma M."/>
        </authorList>
    </citation>
    <scope>NUCLEOTIDE SEQUENCE</scope>
    <source>
        <strain evidence="1">JCM 4234</strain>
    </source>
</reference>
<organism evidence="1 2">
    <name type="scientific">Streptomyces griseoviridis</name>
    <dbReference type="NCBI Taxonomy" id="45398"/>
    <lineage>
        <taxon>Bacteria</taxon>
        <taxon>Bacillati</taxon>
        <taxon>Actinomycetota</taxon>
        <taxon>Actinomycetes</taxon>
        <taxon>Kitasatosporales</taxon>
        <taxon>Streptomycetaceae</taxon>
        <taxon>Streptomyces</taxon>
    </lineage>
</organism>
<name>A0A918LL81_STRGD</name>
<sequence>MLVSYGHDGPWDLGDAADENRSAMDVRGAQTEVRAIRCRNRDATVKTCAAGRPESQPSYGFP</sequence>
<evidence type="ECO:0000313" key="2">
    <source>
        <dbReference type="Proteomes" id="UP000653493"/>
    </source>
</evidence>
<dbReference type="AlphaFoldDB" id="A0A918LL81"/>
<protein>
    <submittedName>
        <fullName evidence="1">Uncharacterized protein</fullName>
    </submittedName>
</protein>